<keyword evidence="1" id="KW-0808">Transferase</keyword>
<gene>
    <name evidence="1" type="ORF">KM842_06685</name>
</gene>
<keyword evidence="2" id="KW-1185">Reference proteome</keyword>
<name>A0ACD1E7J1_9MICO</name>
<keyword evidence="1" id="KW-0328">Glycosyltransferase</keyword>
<reference evidence="1" key="1">
    <citation type="submission" date="2021-06" db="EMBL/GenBank/DDBJ databases">
        <authorList>
            <person name="Ellington A.J."/>
            <person name="Bryan N.C."/>
            <person name="Christner B.C."/>
            <person name="Reisch C.R."/>
        </authorList>
    </citation>
    <scope>NUCLEOTIDE SEQUENCE</scope>
    <source>
        <strain evidence="1">L6-1</strain>
    </source>
</reference>
<proteinExistence type="predicted"/>
<organism evidence="1 2">
    <name type="scientific">Curtobacterium aetherium</name>
    <dbReference type="NCBI Taxonomy" id="2841594"/>
    <lineage>
        <taxon>Bacteria</taxon>
        <taxon>Bacillati</taxon>
        <taxon>Actinomycetota</taxon>
        <taxon>Actinomycetes</taxon>
        <taxon>Micrococcales</taxon>
        <taxon>Microbacteriaceae</taxon>
        <taxon>Curtobacterium</taxon>
    </lineage>
</organism>
<dbReference type="EC" id="2.4.-.-" evidence="1"/>
<sequence length="472" mass="50866">MATSRPVRATALVLLAVWALYQCGWNLLGHNVHGDESIYVRAGWAYLHGDFSANREHPPTAKYLFGLAQLVTGQGVLGPRLLVGALVLAVGVTFFWWLRREVGFWTGLLAAATWLLTPRGFLGTRVDRYALLDPVMIAFAVLALAVAWAWIRTDRWWLAPLSGVLLAMSVTSKVSTIVLLPAFVLLPLLHRRPRRLLTGGVGWLVAFVVTAVALYAPMGIRSAITYMVRFQDGQNEHGHPISIAGQIHTFAPWWANAWFLWTGVGAVTTVVLVVGLVAALAIRPDRLVAYLGTALALLVVFYTVVAHIALANYYAAWMPLLVALSSIGIGRLATVVPRPVGLVAAGLLVLALVVPAVGESVTVARTHPSGIALVDRWLDEHGRASGGVLFAAATPTLTDPYFAGRGSMEPDDGPFVAVVVGNDRRFPPSAAVRSFLEAQADRLDRTEVDGFAVWTPRSGVVEEAGDELTVRG</sequence>
<dbReference type="EMBL" id="CP076544">
    <property type="protein sequence ID" value="QWS34811.1"/>
    <property type="molecule type" value="Genomic_DNA"/>
</dbReference>
<accession>A0ACD1E7J1</accession>
<dbReference type="Proteomes" id="UP000681794">
    <property type="component" value="Chromosome"/>
</dbReference>
<evidence type="ECO:0000313" key="2">
    <source>
        <dbReference type="Proteomes" id="UP000681794"/>
    </source>
</evidence>
<evidence type="ECO:0000313" key="1">
    <source>
        <dbReference type="EMBL" id="QWS34811.1"/>
    </source>
</evidence>
<protein>
    <submittedName>
        <fullName evidence="1">Glycosyltransferase family 39 protein</fullName>
        <ecNumber evidence="1">2.4.-.-</ecNumber>
    </submittedName>
</protein>